<dbReference type="OrthoDB" id="8864979at2759"/>
<keyword evidence="3" id="KW-1185">Reference proteome</keyword>
<dbReference type="InterPro" id="IPR025204">
    <property type="entry name" value="CENP-L"/>
</dbReference>
<dbReference type="Proteomes" id="UP000799772">
    <property type="component" value="Unassembled WGS sequence"/>
</dbReference>
<feature type="region of interest" description="Disordered" evidence="1">
    <location>
        <begin position="358"/>
        <end position="423"/>
    </location>
</feature>
<dbReference type="AlphaFoldDB" id="A0A9P4IL25"/>
<accession>A0A9P4IL25</accession>
<evidence type="ECO:0000313" key="2">
    <source>
        <dbReference type="EMBL" id="KAF2101205.1"/>
    </source>
</evidence>
<name>A0A9P4IL25_9PEZI</name>
<dbReference type="EMBL" id="ML978123">
    <property type="protein sequence ID" value="KAF2101205.1"/>
    <property type="molecule type" value="Genomic_DNA"/>
</dbReference>
<feature type="compositionally biased region" description="Basic and acidic residues" evidence="1">
    <location>
        <begin position="412"/>
        <end position="423"/>
    </location>
</feature>
<feature type="compositionally biased region" description="Low complexity" evidence="1">
    <location>
        <begin position="364"/>
        <end position="374"/>
    </location>
</feature>
<reference evidence="2" key="1">
    <citation type="journal article" date="2020" name="Stud. Mycol.">
        <title>101 Dothideomycetes genomes: a test case for predicting lifestyles and emergence of pathogens.</title>
        <authorList>
            <person name="Haridas S."/>
            <person name="Albert R."/>
            <person name="Binder M."/>
            <person name="Bloem J."/>
            <person name="Labutti K."/>
            <person name="Salamov A."/>
            <person name="Andreopoulos B."/>
            <person name="Baker S."/>
            <person name="Barry K."/>
            <person name="Bills G."/>
            <person name="Bluhm B."/>
            <person name="Cannon C."/>
            <person name="Castanera R."/>
            <person name="Culley D."/>
            <person name="Daum C."/>
            <person name="Ezra D."/>
            <person name="Gonzalez J."/>
            <person name="Henrissat B."/>
            <person name="Kuo A."/>
            <person name="Liang C."/>
            <person name="Lipzen A."/>
            <person name="Lutzoni F."/>
            <person name="Magnuson J."/>
            <person name="Mondo S."/>
            <person name="Nolan M."/>
            <person name="Ohm R."/>
            <person name="Pangilinan J."/>
            <person name="Park H.-J."/>
            <person name="Ramirez L."/>
            <person name="Alfaro M."/>
            <person name="Sun H."/>
            <person name="Tritt A."/>
            <person name="Yoshinaga Y."/>
            <person name="Zwiers L.-H."/>
            <person name="Turgeon B."/>
            <person name="Goodwin S."/>
            <person name="Spatafora J."/>
            <person name="Crous P."/>
            <person name="Grigoriev I."/>
        </authorList>
    </citation>
    <scope>NUCLEOTIDE SEQUENCE</scope>
    <source>
        <strain evidence="2">CBS 133067</strain>
    </source>
</reference>
<sequence length="423" mass="46165">MDVPTYPLYNSTFTTYRASPFYHGASELLDDENLKAHARKLRDLLKGDSLRGVQVELSVPDDALSKSGSLEECTWDLLGDEAAWKAQYRPGDDSELDRTDLSAINVLAESVRGIHVQLRYERTTHSALLLRDPAADDFGISGFTSIPLIMIRMPVALREAFLNFLSTTFDARISPMKLRSPFLTSSVESLLRRLDLKAHPENIDMIGNGVQLQLSFPSAAPALKNLDITIAKDDVQGFVSRGQSLLSSVRSQANETRPTIAGPFTAALSVYLNEHLALSISNPAIVVAKAICGPLALSGDGKIKLFPPRPTPVSDDSISTIEPSTSELAMHDFYVALLREADSGTLCTSVKARVLSEKGNGKRAVTSAEASGASSEKKRFKSVERDDEDDVVMVGTKERHTSVPAEPPPPYEMHDFASRRAVH</sequence>
<evidence type="ECO:0000256" key="1">
    <source>
        <dbReference type="SAM" id="MobiDB-lite"/>
    </source>
</evidence>
<evidence type="ECO:0000313" key="3">
    <source>
        <dbReference type="Proteomes" id="UP000799772"/>
    </source>
</evidence>
<protein>
    <submittedName>
        <fullName evidence="2">Uncharacterized protein</fullName>
    </submittedName>
</protein>
<comment type="caution">
    <text evidence="2">The sequence shown here is derived from an EMBL/GenBank/DDBJ whole genome shotgun (WGS) entry which is preliminary data.</text>
</comment>
<dbReference type="Pfam" id="PF13092">
    <property type="entry name" value="CENP-L"/>
    <property type="match status" value="1"/>
</dbReference>
<gene>
    <name evidence="2" type="ORF">NA57DRAFT_35427</name>
</gene>
<proteinExistence type="predicted"/>
<feature type="compositionally biased region" description="Basic and acidic residues" evidence="1">
    <location>
        <begin position="375"/>
        <end position="384"/>
    </location>
</feature>
<organism evidence="2 3">
    <name type="scientific">Rhizodiscina lignyota</name>
    <dbReference type="NCBI Taxonomy" id="1504668"/>
    <lineage>
        <taxon>Eukaryota</taxon>
        <taxon>Fungi</taxon>
        <taxon>Dikarya</taxon>
        <taxon>Ascomycota</taxon>
        <taxon>Pezizomycotina</taxon>
        <taxon>Dothideomycetes</taxon>
        <taxon>Pleosporomycetidae</taxon>
        <taxon>Aulographales</taxon>
        <taxon>Rhizodiscinaceae</taxon>
        <taxon>Rhizodiscina</taxon>
    </lineage>
</organism>